<dbReference type="Gene3D" id="1.20.58.1910">
    <property type="match status" value="1"/>
</dbReference>
<dbReference type="Gene3D" id="1.10.472.50">
    <property type="entry name" value="HD-domain/PDEase-like"/>
    <property type="match status" value="1"/>
</dbReference>
<dbReference type="EMBL" id="DRBW01000144">
    <property type="protein sequence ID" value="HDM90267.1"/>
    <property type="molecule type" value="Genomic_DNA"/>
</dbReference>
<sequence length="218" mass="25349">MARTKESEILRKTVEFVKSCLRDESWGHGWQHARRVWRTSLRIAEKEGVKVDLLVLQLAALLHDVEDRKIRGKCRSVEAFLRELELEKKRIDHVLEIVRNISFKGAAVPDNMKSTEGKIVQDADRLDALGAIGIARCFATGAILGRSIHDPKAKPESHRSPEEYRNSKSTSINHFYEKLLHLKDRLHTRTARKAAENRHRFMVRFLEKFFEEWEGKDL</sequence>
<feature type="region of interest" description="Disordered" evidence="1">
    <location>
        <begin position="149"/>
        <end position="169"/>
    </location>
</feature>
<feature type="compositionally biased region" description="Basic and acidic residues" evidence="1">
    <location>
        <begin position="149"/>
        <end position="166"/>
    </location>
</feature>
<gene>
    <name evidence="3" type="ORF">ENG67_03550</name>
</gene>
<comment type="caution">
    <text evidence="3">The sequence shown here is derived from an EMBL/GenBank/DDBJ whole genome shotgun (WGS) entry which is preliminary data.</text>
</comment>
<dbReference type="InterPro" id="IPR003607">
    <property type="entry name" value="HD/PDEase_dom"/>
</dbReference>
<evidence type="ECO:0000256" key="1">
    <source>
        <dbReference type="SAM" id="MobiDB-lite"/>
    </source>
</evidence>
<dbReference type="SUPFAM" id="SSF109604">
    <property type="entry name" value="HD-domain/PDEase-like"/>
    <property type="match status" value="1"/>
</dbReference>
<proteinExistence type="predicted"/>
<dbReference type="CDD" id="cd00077">
    <property type="entry name" value="HDc"/>
    <property type="match status" value="1"/>
</dbReference>
<name>A0A7C0XB42_UNCW3</name>
<accession>A0A7C0XB42</accession>
<dbReference type="InterPro" id="IPR006674">
    <property type="entry name" value="HD_domain"/>
</dbReference>
<reference evidence="3" key="1">
    <citation type="journal article" date="2020" name="mSystems">
        <title>Genome- and Community-Level Interaction Insights into Carbon Utilization and Element Cycling Functions of Hydrothermarchaeota in Hydrothermal Sediment.</title>
        <authorList>
            <person name="Zhou Z."/>
            <person name="Liu Y."/>
            <person name="Xu W."/>
            <person name="Pan J."/>
            <person name="Luo Z.H."/>
            <person name="Li M."/>
        </authorList>
    </citation>
    <scope>NUCLEOTIDE SEQUENCE [LARGE SCALE GENOMIC DNA]</scope>
    <source>
        <strain evidence="3">HyVt-237</strain>
    </source>
</reference>
<dbReference type="Proteomes" id="UP000885931">
    <property type="component" value="Unassembled WGS sequence"/>
</dbReference>
<protein>
    <submittedName>
        <fullName evidence="3">HD domain-containing protein</fullName>
    </submittedName>
</protein>
<dbReference type="PANTHER" id="PTHR33594:SF1">
    <property type="entry name" value="HD_PDEASE DOMAIN-CONTAINING PROTEIN"/>
    <property type="match status" value="1"/>
</dbReference>
<feature type="domain" description="HD/PDEase" evidence="2">
    <location>
        <begin position="25"/>
        <end position="138"/>
    </location>
</feature>
<evidence type="ECO:0000313" key="3">
    <source>
        <dbReference type="EMBL" id="HDM90267.1"/>
    </source>
</evidence>
<dbReference type="PANTHER" id="PTHR33594">
    <property type="entry name" value="SUPERFAMILY HYDROLASE, PUTATIVE (AFU_ORTHOLOGUE AFUA_1G03035)-RELATED"/>
    <property type="match status" value="1"/>
</dbReference>
<organism evidence="3">
    <name type="scientific">candidate division WOR-3 bacterium</name>
    <dbReference type="NCBI Taxonomy" id="2052148"/>
    <lineage>
        <taxon>Bacteria</taxon>
        <taxon>Bacteria division WOR-3</taxon>
    </lineage>
</organism>
<dbReference type="SMART" id="SM00471">
    <property type="entry name" value="HDc"/>
    <property type="match status" value="1"/>
</dbReference>
<dbReference type="AlphaFoldDB" id="A0A7C0XB42"/>
<evidence type="ECO:0000259" key="2">
    <source>
        <dbReference type="SMART" id="SM00471"/>
    </source>
</evidence>
<dbReference type="Pfam" id="PF01966">
    <property type="entry name" value="HD"/>
    <property type="match status" value="1"/>
</dbReference>